<comment type="catalytic activity">
    <reaction evidence="12 16">
        <text>N(6)-[(R)-dihydrolipoyl]-L-lysyl-[protein] + NAD(+) = N(6)-[(R)-lipoyl]-L-lysyl-[protein] + NADH + H(+)</text>
        <dbReference type="Rhea" id="RHEA:15045"/>
        <dbReference type="Rhea" id="RHEA-COMP:10474"/>
        <dbReference type="Rhea" id="RHEA-COMP:10475"/>
        <dbReference type="ChEBI" id="CHEBI:15378"/>
        <dbReference type="ChEBI" id="CHEBI:57540"/>
        <dbReference type="ChEBI" id="CHEBI:57945"/>
        <dbReference type="ChEBI" id="CHEBI:83099"/>
        <dbReference type="ChEBI" id="CHEBI:83100"/>
        <dbReference type="EC" id="1.8.1.4"/>
    </reaction>
</comment>
<evidence type="ECO:0000256" key="4">
    <source>
        <dbReference type="ARBA" id="ARBA00016961"/>
    </source>
</evidence>
<feature type="disulfide bond" description="Redox-active" evidence="15">
    <location>
        <begin position="42"/>
        <end position="47"/>
    </location>
</feature>
<dbReference type="FunFam" id="3.30.390.30:FF:000001">
    <property type="entry name" value="Dihydrolipoyl dehydrogenase"/>
    <property type="match status" value="1"/>
</dbReference>
<evidence type="ECO:0000256" key="3">
    <source>
        <dbReference type="ARBA" id="ARBA00012608"/>
    </source>
</evidence>
<evidence type="ECO:0000256" key="9">
    <source>
        <dbReference type="ARBA" id="ARBA00023027"/>
    </source>
</evidence>
<sequence>MADQYDVIVIGTGPGGYVTAIRAAQLGLKTAVVEREHLGGICLNWGCIPTKALLRSAEVYDHMVHAKEFGLSAEKVSADVGAVVKRSRGVSQQLAQGVGFLMKKNKIDVIWGEAKIAKPGEVVVSETKKKPMEPQPPQPKGTLGAGTYKARHIIVATGARPRVIPGMEPDGKAIWTYFEAMVPKEMPKSLIVVGSGAIGIEFASFYRSMGAEVTVIELLPQILPVEDAEIAGHVRKRLEKQGIKIHTEAKVSKVEKASGGVSATVEMKGGKTETIKADKLISAVGVVGNIENLGLEDLGVKTERGCVVIDGYGRTNVDGIYAIGDVAGPPMLAHKAEHEGVVCIEKIAGLDAHPMDKLKIPGCTYCQPQVASVGLTEAKAKEAGREIKVGRFPFIGNGKAIALGEPDGLIKTIFDAKTGELLGAHMVGAEVTELIQGFVVAMNCETTEEELIHSVFPHPTISETMHESVLDAYDRVIHV</sequence>
<dbReference type="InterPro" id="IPR050151">
    <property type="entry name" value="Class-I_Pyr_Nuc-Dis_Oxidored"/>
</dbReference>
<evidence type="ECO:0000256" key="7">
    <source>
        <dbReference type="ARBA" id="ARBA00022827"/>
    </source>
</evidence>
<keyword evidence="10" id="KW-1015">Disulfide bond</keyword>
<dbReference type="PIRSF" id="PIRSF000350">
    <property type="entry name" value="Mercury_reductase_MerA"/>
    <property type="match status" value="1"/>
</dbReference>
<evidence type="ECO:0000256" key="2">
    <source>
        <dbReference type="ARBA" id="ARBA00007532"/>
    </source>
</evidence>
<comment type="similarity">
    <text evidence="2 16">Belongs to the class-I pyridine nucleotide-disulfide oxidoreductase family.</text>
</comment>
<evidence type="ECO:0000256" key="13">
    <source>
        <dbReference type="PIRSR" id="PIRSR000350-2"/>
    </source>
</evidence>
<reference evidence="19" key="1">
    <citation type="submission" date="2023-07" db="EMBL/GenBank/DDBJ databases">
        <title>Genomic Encyclopedia of Type Strains, Phase IV (KMG-IV): sequencing the most valuable type-strain genomes for metagenomic binning, comparative biology and taxonomic classification.</title>
        <authorList>
            <person name="Goeker M."/>
        </authorList>
    </citation>
    <scope>NUCLEOTIDE SEQUENCE</scope>
    <source>
        <strain evidence="19">DSM 21202</strain>
    </source>
</reference>
<feature type="binding site" evidence="14">
    <location>
        <position position="325"/>
    </location>
    <ligand>
        <name>FAD</name>
        <dbReference type="ChEBI" id="CHEBI:57692"/>
    </ligand>
</feature>
<evidence type="ECO:0000256" key="12">
    <source>
        <dbReference type="ARBA" id="ARBA00049187"/>
    </source>
</evidence>
<feature type="domain" description="FAD/NAD(P)-binding" evidence="18">
    <location>
        <begin position="5"/>
        <end position="340"/>
    </location>
</feature>
<name>A0AAE4AS47_9HYPH</name>
<keyword evidence="8 16" id="KW-0560">Oxidoreductase</keyword>
<dbReference type="EC" id="1.8.1.4" evidence="3 16"/>
<evidence type="ECO:0000313" key="20">
    <source>
        <dbReference type="Proteomes" id="UP001229244"/>
    </source>
</evidence>
<comment type="subcellular location">
    <subcellularLocation>
        <location evidence="1">Cytoplasm</location>
    </subcellularLocation>
</comment>
<evidence type="ECO:0000256" key="11">
    <source>
        <dbReference type="ARBA" id="ARBA00023284"/>
    </source>
</evidence>
<dbReference type="EMBL" id="JAUSUL010000002">
    <property type="protein sequence ID" value="MDQ0315851.1"/>
    <property type="molecule type" value="Genomic_DNA"/>
</dbReference>
<dbReference type="Gene3D" id="3.30.390.30">
    <property type="match status" value="1"/>
</dbReference>
<comment type="miscellaneous">
    <text evidence="16">The active site is a redox-active disulfide bond.</text>
</comment>
<dbReference type="Pfam" id="PF07992">
    <property type="entry name" value="Pyr_redox_2"/>
    <property type="match status" value="1"/>
</dbReference>
<dbReference type="RefSeq" id="WP_306885681.1">
    <property type="nucleotide sequence ID" value="NZ_JAUSUL010000002.1"/>
</dbReference>
<dbReference type="PANTHER" id="PTHR22912">
    <property type="entry name" value="DISULFIDE OXIDOREDUCTASE"/>
    <property type="match status" value="1"/>
</dbReference>
<dbReference type="GO" id="GO:0050660">
    <property type="term" value="F:flavin adenine dinucleotide binding"/>
    <property type="evidence" value="ECO:0007669"/>
    <property type="project" value="InterPro"/>
</dbReference>
<dbReference type="SUPFAM" id="SSF55424">
    <property type="entry name" value="FAD/NAD-linked reductases, dimerisation (C-terminal) domain"/>
    <property type="match status" value="1"/>
</dbReference>
<dbReference type="InterPro" id="IPR016156">
    <property type="entry name" value="FAD/NAD-linked_Rdtase_dimer_sf"/>
</dbReference>
<feature type="binding site" evidence="14">
    <location>
        <begin position="194"/>
        <end position="201"/>
    </location>
    <ligand>
        <name>NAD(+)</name>
        <dbReference type="ChEBI" id="CHEBI:57540"/>
    </ligand>
</feature>
<evidence type="ECO:0000259" key="17">
    <source>
        <dbReference type="Pfam" id="PF02852"/>
    </source>
</evidence>
<evidence type="ECO:0000256" key="10">
    <source>
        <dbReference type="ARBA" id="ARBA00023157"/>
    </source>
</evidence>
<keyword evidence="6 16" id="KW-0285">Flavoprotein</keyword>
<accession>A0AAE4AS47</accession>
<dbReference type="GO" id="GO:0004148">
    <property type="term" value="F:dihydrolipoyl dehydrogenase (NADH) activity"/>
    <property type="evidence" value="ECO:0007669"/>
    <property type="project" value="UniProtKB-EC"/>
</dbReference>
<dbReference type="AlphaFoldDB" id="A0AAE4AS47"/>
<evidence type="ECO:0000256" key="1">
    <source>
        <dbReference type="ARBA" id="ARBA00004496"/>
    </source>
</evidence>
<keyword evidence="20" id="KW-1185">Reference proteome</keyword>
<comment type="cofactor">
    <cofactor evidence="14 16">
        <name>FAD</name>
        <dbReference type="ChEBI" id="CHEBI:57692"/>
    </cofactor>
    <text evidence="14 16">Binds 1 FAD per subunit.</text>
</comment>
<keyword evidence="9 14" id="KW-0520">NAD</keyword>
<keyword evidence="7 14" id="KW-0274">FAD</keyword>
<dbReference type="PRINTS" id="PR00368">
    <property type="entry name" value="FADPNR"/>
</dbReference>
<keyword evidence="14" id="KW-0547">Nucleotide-binding</keyword>
<dbReference type="Gene3D" id="3.50.50.60">
    <property type="entry name" value="FAD/NAD(P)-binding domain"/>
    <property type="match status" value="2"/>
</dbReference>
<protein>
    <recommendedName>
        <fullName evidence="4 16">Dihydrolipoyl dehydrogenase</fullName>
        <ecNumber evidence="3 16">1.8.1.4</ecNumber>
    </recommendedName>
</protein>
<dbReference type="PRINTS" id="PR00411">
    <property type="entry name" value="PNDRDTASEI"/>
</dbReference>
<feature type="binding site" evidence="14">
    <location>
        <position position="285"/>
    </location>
    <ligand>
        <name>NAD(+)</name>
        <dbReference type="ChEBI" id="CHEBI:57540"/>
    </ligand>
</feature>
<evidence type="ECO:0000256" key="8">
    <source>
        <dbReference type="ARBA" id="ARBA00023002"/>
    </source>
</evidence>
<feature type="binding site" evidence="14">
    <location>
        <position position="51"/>
    </location>
    <ligand>
        <name>FAD</name>
        <dbReference type="ChEBI" id="CHEBI:57692"/>
    </ligand>
</feature>
<proteinExistence type="inferred from homology"/>
<evidence type="ECO:0000256" key="16">
    <source>
        <dbReference type="RuleBase" id="RU003692"/>
    </source>
</evidence>
<dbReference type="InterPro" id="IPR004099">
    <property type="entry name" value="Pyr_nucl-diS_OxRdtase_dimer"/>
</dbReference>
<dbReference type="InterPro" id="IPR023753">
    <property type="entry name" value="FAD/NAD-binding_dom"/>
</dbReference>
<evidence type="ECO:0000256" key="5">
    <source>
        <dbReference type="ARBA" id="ARBA00022490"/>
    </source>
</evidence>
<evidence type="ECO:0000256" key="15">
    <source>
        <dbReference type="PIRSR" id="PIRSR000350-4"/>
    </source>
</evidence>
<dbReference type="InterPro" id="IPR036188">
    <property type="entry name" value="FAD/NAD-bd_sf"/>
</dbReference>
<dbReference type="NCBIfam" id="TIGR01350">
    <property type="entry name" value="lipoamide_DH"/>
    <property type="match status" value="1"/>
</dbReference>
<dbReference type="InterPro" id="IPR012999">
    <property type="entry name" value="Pyr_OxRdtase_I_AS"/>
</dbReference>
<evidence type="ECO:0000256" key="6">
    <source>
        <dbReference type="ARBA" id="ARBA00022630"/>
    </source>
</evidence>
<dbReference type="InterPro" id="IPR001100">
    <property type="entry name" value="Pyr_nuc-diS_OxRdtase"/>
</dbReference>
<dbReference type="GO" id="GO:0006103">
    <property type="term" value="P:2-oxoglutarate metabolic process"/>
    <property type="evidence" value="ECO:0007669"/>
    <property type="project" value="TreeGrafter"/>
</dbReference>
<keyword evidence="5" id="KW-0963">Cytoplasm</keyword>
<evidence type="ECO:0000256" key="14">
    <source>
        <dbReference type="PIRSR" id="PIRSR000350-3"/>
    </source>
</evidence>
<gene>
    <name evidence="19" type="ORF">J2S73_002308</name>
</gene>
<organism evidence="19 20">
    <name type="scientific">Amorphus orientalis</name>
    <dbReference type="NCBI Taxonomy" id="649198"/>
    <lineage>
        <taxon>Bacteria</taxon>
        <taxon>Pseudomonadati</taxon>
        <taxon>Pseudomonadota</taxon>
        <taxon>Alphaproteobacteria</taxon>
        <taxon>Hyphomicrobiales</taxon>
        <taxon>Amorphaceae</taxon>
        <taxon>Amorphus</taxon>
    </lineage>
</organism>
<dbReference type="Pfam" id="PF02852">
    <property type="entry name" value="Pyr_redox_dim"/>
    <property type="match status" value="1"/>
</dbReference>
<dbReference type="SUPFAM" id="SSF51905">
    <property type="entry name" value="FAD/NAD(P)-binding domain"/>
    <property type="match status" value="1"/>
</dbReference>
<feature type="binding site" evidence="14">
    <location>
        <begin position="331"/>
        <end position="334"/>
    </location>
    <ligand>
        <name>FAD</name>
        <dbReference type="ChEBI" id="CHEBI:57692"/>
    </ligand>
</feature>
<dbReference type="PROSITE" id="PS00076">
    <property type="entry name" value="PYRIDINE_REDOX_1"/>
    <property type="match status" value="1"/>
</dbReference>
<dbReference type="Proteomes" id="UP001229244">
    <property type="component" value="Unassembled WGS sequence"/>
</dbReference>
<feature type="binding site" evidence="14">
    <location>
        <position position="217"/>
    </location>
    <ligand>
        <name>NAD(+)</name>
        <dbReference type="ChEBI" id="CHEBI:57540"/>
    </ligand>
</feature>
<dbReference type="GO" id="GO:0005737">
    <property type="term" value="C:cytoplasm"/>
    <property type="evidence" value="ECO:0007669"/>
    <property type="project" value="UniProtKB-SubCell"/>
</dbReference>
<dbReference type="PANTHER" id="PTHR22912:SF217">
    <property type="entry name" value="DIHYDROLIPOYL DEHYDROGENASE"/>
    <property type="match status" value="1"/>
</dbReference>
<evidence type="ECO:0000313" key="19">
    <source>
        <dbReference type="EMBL" id="MDQ0315851.1"/>
    </source>
</evidence>
<dbReference type="InterPro" id="IPR006258">
    <property type="entry name" value="Lipoamide_DH"/>
</dbReference>
<keyword evidence="11 16" id="KW-0676">Redox-active center</keyword>
<feature type="domain" description="Pyridine nucleotide-disulphide oxidoreductase dimerisation" evidence="17">
    <location>
        <begin position="360"/>
        <end position="468"/>
    </location>
</feature>
<feature type="active site" description="Proton acceptor" evidence="13">
    <location>
        <position position="458"/>
    </location>
</feature>
<evidence type="ECO:0000259" key="18">
    <source>
        <dbReference type="Pfam" id="PF07992"/>
    </source>
</evidence>
<comment type="caution">
    <text evidence="19">The sequence shown here is derived from an EMBL/GenBank/DDBJ whole genome shotgun (WGS) entry which is preliminary data.</text>
</comment>